<dbReference type="OrthoDB" id="1921042at2759"/>
<name>A0A7I8JWW2_SPIIN</name>
<dbReference type="EMBL" id="LR746264">
    <property type="protein sequence ID" value="CAA7388202.1"/>
    <property type="molecule type" value="Genomic_DNA"/>
</dbReference>
<proteinExistence type="predicted"/>
<feature type="region of interest" description="Disordered" evidence="1">
    <location>
        <begin position="143"/>
        <end position="162"/>
    </location>
</feature>
<dbReference type="Pfam" id="PF15365">
    <property type="entry name" value="PNRC"/>
    <property type="match status" value="1"/>
</dbReference>
<gene>
    <name evidence="2" type="ORF">SI8410_01000470</name>
</gene>
<dbReference type="Proteomes" id="UP000663760">
    <property type="component" value="Chromosome 1"/>
</dbReference>
<dbReference type="InterPro" id="IPR028322">
    <property type="entry name" value="PNRC-like_rgn"/>
</dbReference>
<evidence type="ECO:0000256" key="1">
    <source>
        <dbReference type="SAM" id="MobiDB-lite"/>
    </source>
</evidence>
<evidence type="ECO:0000313" key="3">
    <source>
        <dbReference type="Proteomes" id="UP000663760"/>
    </source>
</evidence>
<protein>
    <submittedName>
        <fullName evidence="2">Uncharacterized protein</fullName>
    </submittedName>
</protein>
<sequence length="188" mass="20981">MEILTIISHHRSYDNGGRTQIADAYRSSPSRGLRGINCRTYESKMGILPAPSYEIIPSGSPQVTSQRSVPFYSEPAKQPRRSNPITIGPRLAKKVLSFDDELCDSERWAGPTYSNSPPPSSLPMPNFSLCQRTVSFEISRPIFGNEDRPHAKSAPSSPDKKSYFSSSDFFIRTDTATQGLRRILHLDT</sequence>
<organism evidence="2 3">
    <name type="scientific">Spirodela intermedia</name>
    <name type="common">Intermediate duckweed</name>
    <dbReference type="NCBI Taxonomy" id="51605"/>
    <lineage>
        <taxon>Eukaryota</taxon>
        <taxon>Viridiplantae</taxon>
        <taxon>Streptophyta</taxon>
        <taxon>Embryophyta</taxon>
        <taxon>Tracheophyta</taxon>
        <taxon>Spermatophyta</taxon>
        <taxon>Magnoliopsida</taxon>
        <taxon>Liliopsida</taxon>
        <taxon>Araceae</taxon>
        <taxon>Lemnoideae</taxon>
        <taxon>Spirodela</taxon>
    </lineage>
</organism>
<dbReference type="PANTHER" id="PTHR35306">
    <property type="entry name" value="BNAA03G57290D PROTEIN"/>
    <property type="match status" value="1"/>
</dbReference>
<dbReference type="AlphaFoldDB" id="A0A7I8JWW2"/>
<accession>A0A7I8JWW2</accession>
<dbReference type="PANTHER" id="PTHR35306:SF1">
    <property type="entry name" value="VQ DOMAIN-CONTAINING PROTEIN"/>
    <property type="match status" value="1"/>
</dbReference>
<evidence type="ECO:0000313" key="2">
    <source>
        <dbReference type="EMBL" id="CAA7388202.1"/>
    </source>
</evidence>
<keyword evidence="3" id="KW-1185">Reference proteome</keyword>
<feature type="compositionally biased region" description="Low complexity" evidence="1">
    <location>
        <begin position="152"/>
        <end position="162"/>
    </location>
</feature>
<dbReference type="GO" id="GO:0016071">
    <property type="term" value="P:mRNA metabolic process"/>
    <property type="evidence" value="ECO:0007669"/>
    <property type="project" value="UniProtKB-ARBA"/>
</dbReference>
<reference evidence="2" key="1">
    <citation type="submission" date="2020-02" db="EMBL/GenBank/DDBJ databases">
        <authorList>
            <person name="Scholz U."/>
            <person name="Mascher M."/>
            <person name="Fiebig A."/>
        </authorList>
    </citation>
    <scope>NUCLEOTIDE SEQUENCE</scope>
</reference>